<feature type="domain" description="HAMP" evidence="3">
    <location>
        <begin position="216"/>
        <end position="268"/>
    </location>
</feature>
<dbReference type="CDD" id="cd01949">
    <property type="entry name" value="GGDEF"/>
    <property type="match status" value="1"/>
</dbReference>
<dbReference type="Pfam" id="PF00672">
    <property type="entry name" value="HAMP"/>
    <property type="match status" value="1"/>
</dbReference>
<feature type="transmembrane region" description="Helical" evidence="1">
    <location>
        <begin position="12"/>
        <end position="35"/>
    </location>
</feature>
<evidence type="ECO:0000259" key="3">
    <source>
        <dbReference type="PROSITE" id="PS50885"/>
    </source>
</evidence>
<gene>
    <name evidence="5" type="ORF">BROSI_A3427</name>
</gene>
<dbReference type="InterPro" id="IPR052155">
    <property type="entry name" value="Biofilm_reg_signaling"/>
</dbReference>
<dbReference type="InterPro" id="IPR000160">
    <property type="entry name" value="GGDEF_dom"/>
</dbReference>
<keyword evidence="1" id="KW-0812">Transmembrane</keyword>
<dbReference type="PANTHER" id="PTHR44757:SF2">
    <property type="entry name" value="BIOFILM ARCHITECTURE MAINTENANCE PROTEIN MBAA"/>
    <property type="match status" value="1"/>
</dbReference>
<evidence type="ECO:0000313" key="5">
    <source>
        <dbReference type="EMBL" id="GAN34883.1"/>
    </source>
</evidence>
<dbReference type="PROSITE" id="PS50883">
    <property type="entry name" value="EAL"/>
    <property type="match status" value="1"/>
</dbReference>
<evidence type="ECO:0000256" key="1">
    <source>
        <dbReference type="SAM" id="Phobius"/>
    </source>
</evidence>
<dbReference type="SMART" id="SM00267">
    <property type="entry name" value="GGDEF"/>
    <property type="match status" value="1"/>
</dbReference>
<keyword evidence="1" id="KW-0472">Membrane</keyword>
<dbReference type="InterPro" id="IPR029787">
    <property type="entry name" value="Nucleotide_cyclase"/>
</dbReference>
<proteinExistence type="predicted"/>
<dbReference type="CDD" id="cd01948">
    <property type="entry name" value="EAL"/>
    <property type="match status" value="1"/>
</dbReference>
<dbReference type="Gene3D" id="6.10.340.10">
    <property type="match status" value="1"/>
</dbReference>
<comment type="caution">
    <text evidence="5">The sequence shown here is derived from an EMBL/GenBank/DDBJ whole genome shotgun (WGS) entry which is preliminary data.</text>
</comment>
<dbReference type="Proteomes" id="UP000032309">
    <property type="component" value="Unassembled WGS sequence"/>
</dbReference>
<evidence type="ECO:0000259" key="4">
    <source>
        <dbReference type="PROSITE" id="PS50887"/>
    </source>
</evidence>
<dbReference type="PANTHER" id="PTHR44757">
    <property type="entry name" value="DIGUANYLATE CYCLASE DGCP"/>
    <property type="match status" value="1"/>
</dbReference>
<dbReference type="Pfam" id="PF00563">
    <property type="entry name" value="EAL"/>
    <property type="match status" value="1"/>
</dbReference>
<feature type="domain" description="EAL" evidence="2">
    <location>
        <begin position="447"/>
        <end position="701"/>
    </location>
</feature>
<dbReference type="InterPro" id="IPR001633">
    <property type="entry name" value="EAL_dom"/>
</dbReference>
<evidence type="ECO:0000313" key="6">
    <source>
        <dbReference type="Proteomes" id="UP000032309"/>
    </source>
</evidence>
<feature type="transmembrane region" description="Helical" evidence="1">
    <location>
        <begin position="192"/>
        <end position="214"/>
    </location>
</feature>
<name>A0ABQ0K1F2_9BACT</name>
<keyword evidence="1" id="KW-1133">Transmembrane helix</keyword>
<dbReference type="CDD" id="cd06225">
    <property type="entry name" value="HAMP"/>
    <property type="match status" value="1"/>
</dbReference>
<dbReference type="SUPFAM" id="SSF55073">
    <property type="entry name" value="Nucleotide cyclase"/>
    <property type="match status" value="1"/>
</dbReference>
<dbReference type="InterPro" id="IPR035919">
    <property type="entry name" value="EAL_sf"/>
</dbReference>
<reference evidence="6" key="1">
    <citation type="journal article" date="2015" name="Genome Announc.">
        <title>Draft Genome Sequence of an Anaerobic Ammonium-Oxidizing Bacterium, "Candidatus Brocadia sinica".</title>
        <authorList>
            <person name="Oshiki M."/>
            <person name="Shinyako-Hata K."/>
            <person name="Satoh H."/>
            <person name="Okabe S."/>
        </authorList>
    </citation>
    <scope>NUCLEOTIDE SEQUENCE [LARGE SCALE GENOMIC DNA]</scope>
    <source>
        <strain evidence="6">JPN1</strain>
    </source>
</reference>
<dbReference type="SMART" id="SM00304">
    <property type="entry name" value="HAMP"/>
    <property type="match status" value="1"/>
</dbReference>
<protein>
    <submittedName>
        <fullName evidence="5">Phosphodiesterase with PAS/PAC sensor</fullName>
    </submittedName>
</protein>
<dbReference type="Gene3D" id="3.20.20.450">
    <property type="entry name" value="EAL domain"/>
    <property type="match status" value="1"/>
</dbReference>
<dbReference type="Gene3D" id="3.30.70.270">
    <property type="match status" value="1"/>
</dbReference>
<dbReference type="InterPro" id="IPR003660">
    <property type="entry name" value="HAMP_dom"/>
</dbReference>
<dbReference type="SUPFAM" id="SSF158472">
    <property type="entry name" value="HAMP domain-like"/>
    <property type="match status" value="1"/>
</dbReference>
<dbReference type="PROSITE" id="PS50885">
    <property type="entry name" value="HAMP"/>
    <property type="match status" value="1"/>
</dbReference>
<dbReference type="Pfam" id="PF00990">
    <property type="entry name" value="GGDEF"/>
    <property type="match status" value="1"/>
</dbReference>
<dbReference type="RefSeq" id="WP_052564828.1">
    <property type="nucleotide sequence ID" value="NZ_BAFN01000001.1"/>
</dbReference>
<keyword evidence="6" id="KW-1185">Reference proteome</keyword>
<sequence>MFASKAKRRISIATKFNLLTILIILVTSAGISFFLVHNVVSYKYNSLVRHGLVIASMASQTSEYYIYTGDTESMMQLIESLEVDEDVAYVCLFNKEKKQLMHKSFKYGLKIPPAPVTRFIDCSPQGKILYKEFFNKENGNRYIDILSPVIIFADKKPTDILVDNQKGINPEIAGYVQVGLSLENLHKRIKQFLISALAFTSFFIMVGVILTLFLTKRITAPLKKLNSATKNISEGIFEQHVNVHTNDEISDFAGAFNHMVERLRVYRDQLRHTAFHDPLTNLPNRNLFMERLERLIEHAKRDKNCAFSVLFLDLDRFKVVNDSLGHLAGDKLLVLIAQKLEECLRKSDTVARFGGDEFAILLDNVDDDFNAKFVAERILEILKDPFVLDGHRIVVSASIGIVLKGEFYNRPEDILRDADTTMYRAKMNGKARYAVFNTEMHASAMNFLQLEADLWHAIERSELVIYYQPIVSLTRDEIVGLESLIRWQHPQRGLILPDEFIPLAEETRMIDKIGHWVIQKACAQNKVWHDMGFSNITITVNVSVLQLRHRELPDQVRATIKSTGLPAGAFKLEITESTVMESRELVLEIFKELNDMKIQLMMDDFGIGFSSIHSLKNLPFSTLKIDRSLISDIAMNPDASAIVKAIIDMARSLKIKVIAEGVETQRQLELLRLYQCDYIQGYLFYSPMKAEEITNILRQRNKPASDTNSDITREFITLWGEN</sequence>
<dbReference type="PROSITE" id="PS50887">
    <property type="entry name" value="GGDEF"/>
    <property type="match status" value="1"/>
</dbReference>
<dbReference type="EMBL" id="BAFN01000001">
    <property type="protein sequence ID" value="GAN34883.1"/>
    <property type="molecule type" value="Genomic_DNA"/>
</dbReference>
<organism evidence="5 6">
    <name type="scientific">Candidatus Brocadia sinica JPN1</name>
    <dbReference type="NCBI Taxonomy" id="1197129"/>
    <lineage>
        <taxon>Bacteria</taxon>
        <taxon>Pseudomonadati</taxon>
        <taxon>Planctomycetota</taxon>
        <taxon>Candidatus Brocadiia</taxon>
        <taxon>Candidatus Brocadiales</taxon>
        <taxon>Candidatus Brocadiaceae</taxon>
        <taxon>Candidatus Brocadia</taxon>
    </lineage>
</organism>
<dbReference type="NCBIfam" id="TIGR00254">
    <property type="entry name" value="GGDEF"/>
    <property type="match status" value="1"/>
</dbReference>
<dbReference type="SMART" id="SM00052">
    <property type="entry name" value="EAL"/>
    <property type="match status" value="1"/>
</dbReference>
<accession>A0ABQ0K1F2</accession>
<feature type="domain" description="GGDEF" evidence="4">
    <location>
        <begin position="305"/>
        <end position="438"/>
    </location>
</feature>
<evidence type="ECO:0000259" key="2">
    <source>
        <dbReference type="PROSITE" id="PS50883"/>
    </source>
</evidence>
<dbReference type="SUPFAM" id="SSF141868">
    <property type="entry name" value="EAL domain-like"/>
    <property type="match status" value="1"/>
</dbReference>
<dbReference type="InterPro" id="IPR043128">
    <property type="entry name" value="Rev_trsase/Diguanyl_cyclase"/>
</dbReference>